<dbReference type="AlphaFoldDB" id="A0AAW2ZFU1"/>
<dbReference type="Gene3D" id="1.10.287.700">
    <property type="entry name" value="Helix hairpin bin"/>
    <property type="match status" value="1"/>
</dbReference>
<proteinExistence type="predicted"/>
<protein>
    <submittedName>
        <fullName evidence="2">Synuclein</fullName>
    </submittedName>
</protein>
<feature type="chain" id="PRO_5043553963" evidence="1">
    <location>
        <begin position="22"/>
        <end position="504"/>
    </location>
</feature>
<comment type="caution">
    <text evidence="2">The sequence shown here is derived from an EMBL/GenBank/DDBJ whole genome shotgun (WGS) entry which is preliminary data.</text>
</comment>
<feature type="signal peptide" evidence="1">
    <location>
        <begin position="1"/>
        <end position="21"/>
    </location>
</feature>
<dbReference type="PROSITE" id="PS51257">
    <property type="entry name" value="PROKAR_LIPOPROTEIN"/>
    <property type="match status" value="1"/>
</dbReference>
<keyword evidence="3" id="KW-1185">Reference proteome</keyword>
<dbReference type="SUPFAM" id="SSF118375">
    <property type="entry name" value="Synuclein"/>
    <property type="match status" value="1"/>
</dbReference>
<evidence type="ECO:0000313" key="3">
    <source>
        <dbReference type="Proteomes" id="UP001431209"/>
    </source>
</evidence>
<dbReference type="EMBL" id="JAOPGA020001418">
    <property type="protein sequence ID" value="KAL0488239.1"/>
    <property type="molecule type" value="Genomic_DNA"/>
</dbReference>
<reference evidence="2 3" key="1">
    <citation type="submission" date="2024-03" db="EMBL/GenBank/DDBJ databases">
        <title>The Acrasis kona genome and developmental transcriptomes reveal deep origins of eukaryotic multicellular pathways.</title>
        <authorList>
            <person name="Sheikh S."/>
            <person name="Fu C.-J."/>
            <person name="Brown M.W."/>
            <person name="Baldauf S.L."/>
        </authorList>
    </citation>
    <scope>NUCLEOTIDE SEQUENCE [LARGE SCALE GENOMIC DNA]</scope>
    <source>
        <strain evidence="2 3">ATCC MYA-3509</strain>
    </source>
</reference>
<accession>A0AAW2ZFU1</accession>
<evidence type="ECO:0000313" key="2">
    <source>
        <dbReference type="EMBL" id="KAL0488239.1"/>
    </source>
</evidence>
<keyword evidence="1" id="KW-0732">Signal</keyword>
<evidence type="ECO:0000256" key="1">
    <source>
        <dbReference type="SAM" id="SignalP"/>
    </source>
</evidence>
<dbReference type="Pfam" id="PF01387">
    <property type="entry name" value="Synuclein"/>
    <property type="match status" value="1"/>
</dbReference>
<name>A0AAW2ZFU1_9EUKA</name>
<dbReference type="Proteomes" id="UP001431209">
    <property type="component" value="Unassembled WGS sequence"/>
</dbReference>
<gene>
    <name evidence="2" type="ORF">AKO1_008919</name>
</gene>
<sequence>MRAVRVLLAILLCLALGSCSGSTSVSRSMSVQEHVHLIAHNFAYNFARERAHRRSKIFAAQLPETTVSYTHPLFRIINRGHIRVKRSTNNVGHKNVFNLPKIRRVAQIYAVELSDAMIIGALRRAFNKVKSGFQNVANKVKHGVQQVAHKAKHGVQHAVHKLKTGAHGAMHQVAGFAKSQANHFVKDYILSYKDVIKQAKNVFHTAAGGAIKFGRTMASGGKKFGQSIGRSAAMAGGYLGNAARGAGKFVIASGRTVGNFARATNFKNFAVMGGQLFRGDINGMRNNWNKQADQYKKTAAMTAGNFKQLANDYKSEMNQASAALRKGLVGEFAKTKEALKELGKGFIEAGKDLYKLYKEVDKLFDSHPLLKMLKEFSPLGVADTVRMLVKYGKDGQWANFALGLVDKVADVAAYIPKIGTVVSAALNTCSTMARFGIAMSQGRHEDALRELANIKLPLPGGAGKVINGAAKGVKYGFKAYDIANELSGGKLRPQDGSNESNEEV</sequence>
<organism evidence="2 3">
    <name type="scientific">Acrasis kona</name>
    <dbReference type="NCBI Taxonomy" id="1008807"/>
    <lineage>
        <taxon>Eukaryota</taxon>
        <taxon>Discoba</taxon>
        <taxon>Heterolobosea</taxon>
        <taxon>Tetramitia</taxon>
        <taxon>Eutetramitia</taxon>
        <taxon>Acrasidae</taxon>
        <taxon>Acrasis</taxon>
    </lineage>
</organism>
<dbReference type="InterPro" id="IPR001058">
    <property type="entry name" value="Synuclein"/>
</dbReference>